<feature type="transmembrane region" description="Helical" evidence="5">
    <location>
        <begin position="29"/>
        <end position="50"/>
    </location>
</feature>
<dbReference type="EMBL" id="BNAF01000003">
    <property type="protein sequence ID" value="GHE29014.1"/>
    <property type="molecule type" value="Genomic_DNA"/>
</dbReference>
<keyword evidence="2 5" id="KW-0812">Transmembrane</keyword>
<evidence type="ECO:0000256" key="3">
    <source>
        <dbReference type="ARBA" id="ARBA00022989"/>
    </source>
</evidence>
<evidence type="ECO:0000256" key="1">
    <source>
        <dbReference type="ARBA" id="ARBA00004167"/>
    </source>
</evidence>
<evidence type="ECO:0000256" key="2">
    <source>
        <dbReference type="ARBA" id="ARBA00022692"/>
    </source>
</evidence>
<gene>
    <name evidence="6" type="ORF">GCM10017764_09550</name>
</gene>
<keyword evidence="3 5" id="KW-1133">Transmembrane helix</keyword>
<evidence type="ECO:0000256" key="4">
    <source>
        <dbReference type="ARBA" id="ARBA00023136"/>
    </source>
</evidence>
<proteinExistence type="predicted"/>
<evidence type="ECO:0000313" key="6">
    <source>
        <dbReference type="EMBL" id="GHE29014.1"/>
    </source>
</evidence>
<dbReference type="InterPro" id="IPR050739">
    <property type="entry name" value="MFP"/>
</dbReference>
<keyword evidence="4 5" id="KW-0472">Membrane</keyword>
<dbReference type="PANTHER" id="PTHR30386:SF26">
    <property type="entry name" value="TRANSPORT PROTEIN COMB"/>
    <property type="match status" value="1"/>
</dbReference>
<evidence type="ECO:0000256" key="5">
    <source>
        <dbReference type="SAM" id="Phobius"/>
    </source>
</evidence>
<reference evidence="7" key="1">
    <citation type="journal article" date="2019" name="Int. J. Syst. Evol. Microbiol.">
        <title>The Global Catalogue of Microorganisms (GCM) 10K type strain sequencing project: providing services to taxonomists for standard genome sequencing and annotation.</title>
        <authorList>
            <consortium name="The Broad Institute Genomics Platform"/>
            <consortium name="The Broad Institute Genome Sequencing Center for Infectious Disease"/>
            <person name="Wu L."/>
            <person name="Ma J."/>
        </authorList>
    </citation>
    <scope>NUCLEOTIDE SEQUENCE [LARGE SCALE GENOMIC DNA]</scope>
    <source>
        <strain evidence="7">CGMCC 1.12966</strain>
    </source>
</reference>
<organism evidence="6 7">
    <name type="scientific">Sphingobacterium griseoflavum</name>
    <dbReference type="NCBI Taxonomy" id="1474952"/>
    <lineage>
        <taxon>Bacteria</taxon>
        <taxon>Pseudomonadati</taxon>
        <taxon>Bacteroidota</taxon>
        <taxon>Sphingobacteriia</taxon>
        <taxon>Sphingobacteriales</taxon>
        <taxon>Sphingobacteriaceae</taxon>
        <taxon>Sphingobacterium</taxon>
    </lineage>
</organism>
<comment type="subcellular location">
    <subcellularLocation>
        <location evidence="1">Membrane</location>
        <topology evidence="1">Single-pass membrane protein</topology>
    </subcellularLocation>
</comment>
<dbReference type="PANTHER" id="PTHR30386">
    <property type="entry name" value="MEMBRANE FUSION SUBUNIT OF EMRAB-TOLC MULTIDRUG EFFLUX PUMP"/>
    <property type="match status" value="1"/>
</dbReference>
<dbReference type="RefSeq" id="WP_189625484.1">
    <property type="nucleotide sequence ID" value="NZ_BNAF01000003.1"/>
</dbReference>
<protein>
    <submittedName>
        <fullName evidence="6">Hemolysin D</fullName>
    </submittedName>
</protein>
<name>A0ABQ3HW14_9SPHI</name>
<evidence type="ECO:0000313" key="7">
    <source>
        <dbReference type="Proteomes" id="UP000620550"/>
    </source>
</evidence>
<sequence>MEEKPLNYKRTEEVDHIVNRMPQKFGIQITLIALGILGLLLLLGFCIAYPDVQQGNVTINTEAPAIKLYATSSGKIILLKKNMQMVGMGDVLGYIDNPANMNDVFRIDSLLQEFDISKLSLRATISEFPRKVYLGAINAKYYAFLDALMQYQNYYENRIYDKQIKTYQRLLNEQDHLLQKVKDKQAVSGENLALIGRSAKRDSILLAKKVISIAEFERNKMGQMNAVFSDVNAKNEASQIMLEIFRTQNAVNESFIKKDEVEKTLYLSLSSYFQELIASIKQFDELFVFRSPQAGNIQYLNFWNNNLFVKAGEPVFSVIPSNSKIIAQVLLPNVGAGKVQERQKVIIKLDDYPYNEFGALEGDVRDISMVANTQMTEKGNIESYLINVQLQKGLTTNYGVILQFKHELKGTAEIITKERLLIERVFETVKYMLRDRPA</sequence>
<accession>A0ABQ3HW14</accession>
<keyword evidence="7" id="KW-1185">Reference proteome</keyword>
<dbReference type="Proteomes" id="UP000620550">
    <property type="component" value="Unassembled WGS sequence"/>
</dbReference>
<comment type="caution">
    <text evidence="6">The sequence shown here is derived from an EMBL/GenBank/DDBJ whole genome shotgun (WGS) entry which is preliminary data.</text>
</comment>